<dbReference type="GO" id="GO:0004360">
    <property type="term" value="F:glutamine-fructose-6-phosphate transaminase (isomerizing) activity"/>
    <property type="evidence" value="ECO:0007669"/>
    <property type="project" value="UniProtKB-UniRule"/>
</dbReference>
<evidence type="ECO:0000256" key="11">
    <source>
        <dbReference type="HAMAP-Rule" id="MF_00164"/>
    </source>
</evidence>
<dbReference type="Pfam" id="PF13522">
    <property type="entry name" value="GATase_6"/>
    <property type="match status" value="1"/>
</dbReference>
<evidence type="ECO:0000256" key="2">
    <source>
        <dbReference type="ARBA" id="ARBA00004496"/>
    </source>
</evidence>
<dbReference type="FunFam" id="3.60.20.10:FF:000006">
    <property type="entry name" value="Glutamine--fructose-6-phosphate aminotransferase [isomerizing]"/>
    <property type="match status" value="1"/>
</dbReference>
<dbReference type="NCBIfam" id="TIGR01135">
    <property type="entry name" value="glmS"/>
    <property type="match status" value="1"/>
</dbReference>
<dbReference type="NCBIfam" id="NF001484">
    <property type="entry name" value="PRK00331.1"/>
    <property type="match status" value="1"/>
</dbReference>
<comment type="function">
    <text evidence="10 11">Catalyzes the first step in hexosamine metabolism, converting fructose-6P into glucosamine-6P using glutamine as a nitrogen source.</text>
</comment>
<dbReference type="InterPro" id="IPR047084">
    <property type="entry name" value="GFAT_N"/>
</dbReference>
<dbReference type="Gene3D" id="3.60.20.10">
    <property type="entry name" value="Glutamine Phosphoribosylpyrophosphate, subunit 1, domain 1"/>
    <property type="match status" value="1"/>
</dbReference>
<dbReference type="InterPro" id="IPR035490">
    <property type="entry name" value="GlmS/FrlB_SIS"/>
</dbReference>
<evidence type="ECO:0000256" key="5">
    <source>
        <dbReference type="ARBA" id="ARBA00022490"/>
    </source>
</evidence>
<feature type="active site" description="For Fru-6P isomerization activity" evidence="11">
    <location>
        <position position="596"/>
    </location>
</feature>
<feature type="domain" description="Glutamine amidotransferase type-2" evidence="12">
    <location>
        <begin position="2"/>
        <end position="218"/>
    </location>
</feature>
<keyword evidence="5 11" id="KW-0963">Cytoplasm</keyword>
<feature type="domain" description="SIS" evidence="13">
    <location>
        <begin position="450"/>
        <end position="591"/>
    </location>
</feature>
<dbReference type="PROSITE" id="PS51278">
    <property type="entry name" value="GATASE_TYPE_2"/>
    <property type="match status" value="1"/>
</dbReference>
<dbReference type="RefSeq" id="WP_256418976.1">
    <property type="nucleotide sequence ID" value="NZ_JANHDL010000011.1"/>
</dbReference>
<dbReference type="HAMAP" id="MF_00164">
    <property type="entry name" value="GlmS"/>
    <property type="match status" value="1"/>
</dbReference>
<dbReference type="AlphaFoldDB" id="A0ABD6C3D1"/>
<name>A0ABD6C3D1_9EURY</name>
<gene>
    <name evidence="11 14" type="primary">glmS</name>
    <name evidence="14" type="ORF">ACFR9T_12010</name>
</gene>
<dbReference type="FunFam" id="3.40.50.10490:FF:000001">
    <property type="entry name" value="Glutamine--fructose-6-phosphate aminotransferase [isomerizing]"/>
    <property type="match status" value="1"/>
</dbReference>
<dbReference type="Pfam" id="PF01380">
    <property type="entry name" value="SIS"/>
    <property type="match status" value="2"/>
</dbReference>
<feature type="initiator methionine" description="Removed" evidence="11">
    <location>
        <position position="1"/>
    </location>
</feature>
<accession>A0ABD6C3D1</accession>
<comment type="catalytic activity">
    <reaction evidence="1 11">
        <text>D-fructose 6-phosphate + L-glutamine = D-glucosamine 6-phosphate + L-glutamate</text>
        <dbReference type="Rhea" id="RHEA:13237"/>
        <dbReference type="ChEBI" id="CHEBI:29985"/>
        <dbReference type="ChEBI" id="CHEBI:58359"/>
        <dbReference type="ChEBI" id="CHEBI:58725"/>
        <dbReference type="ChEBI" id="CHEBI:61527"/>
        <dbReference type="EC" id="2.6.1.16"/>
    </reaction>
</comment>
<dbReference type="CDD" id="cd05008">
    <property type="entry name" value="SIS_GlmS_GlmD_1"/>
    <property type="match status" value="1"/>
</dbReference>
<evidence type="ECO:0000313" key="15">
    <source>
        <dbReference type="Proteomes" id="UP001597185"/>
    </source>
</evidence>
<evidence type="ECO:0000256" key="1">
    <source>
        <dbReference type="ARBA" id="ARBA00001031"/>
    </source>
</evidence>
<dbReference type="SUPFAM" id="SSF56235">
    <property type="entry name" value="N-terminal nucleophile aminohydrolases (Ntn hydrolases)"/>
    <property type="match status" value="1"/>
</dbReference>
<evidence type="ECO:0000256" key="7">
    <source>
        <dbReference type="ARBA" id="ARBA00022679"/>
    </source>
</evidence>
<comment type="subcellular location">
    <subcellularLocation>
        <location evidence="2 11">Cytoplasm</location>
    </subcellularLocation>
</comment>
<dbReference type="InterPro" id="IPR001347">
    <property type="entry name" value="SIS_dom"/>
</dbReference>
<dbReference type="PANTHER" id="PTHR10937:SF0">
    <property type="entry name" value="GLUTAMINE--FRUCTOSE-6-PHOSPHATE TRANSAMINASE (ISOMERIZING)"/>
    <property type="match status" value="1"/>
</dbReference>
<evidence type="ECO:0000259" key="13">
    <source>
        <dbReference type="PROSITE" id="PS51464"/>
    </source>
</evidence>
<comment type="subunit">
    <text evidence="11">Homodimer.</text>
</comment>
<dbReference type="Proteomes" id="UP001597185">
    <property type="component" value="Unassembled WGS sequence"/>
</dbReference>
<protein>
    <recommendedName>
        <fullName evidence="4 11">Glutamine--fructose-6-phosphate aminotransferase [isomerizing]</fullName>
        <ecNumber evidence="3 11">2.6.1.16</ecNumber>
    </recommendedName>
    <alternativeName>
        <fullName evidence="11">D-fructose-6-phosphate amidotransferase</fullName>
    </alternativeName>
    <alternativeName>
        <fullName evidence="11">GFAT</fullName>
    </alternativeName>
    <alternativeName>
        <fullName evidence="11">Glucosamine-6-phosphate synthase</fullName>
    </alternativeName>
    <alternativeName>
        <fullName evidence="11">Hexosephosphate aminotransferase</fullName>
    </alternativeName>
    <alternativeName>
        <fullName evidence="11">L-glutamine--D-fructose-6-phosphate amidotransferase</fullName>
    </alternativeName>
</protein>
<dbReference type="CDD" id="cd05009">
    <property type="entry name" value="SIS_GlmS_GlmD_2"/>
    <property type="match status" value="1"/>
</dbReference>
<evidence type="ECO:0000256" key="6">
    <source>
        <dbReference type="ARBA" id="ARBA00022576"/>
    </source>
</evidence>
<comment type="caution">
    <text evidence="14">The sequence shown here is derived from an EMBL/GenBank/DDBJ whole genome shotgun (WGS) entry which is preliminary data.</text>
</comment>
<keyword evidence="7 11" id="KW-0808">Transferase</keyword>
<evidence type="ECO:0000256" key="8">
    <source>
        <dbReference type="ARBA" id="ARBA00022737"/>
    </source>
</evidence>
<proteinExistence type="inferred from homology"/>
<keyword evidence="6 11" id="KW-0032">Aminotransferase</keyword>
<dbReference type="GO" id="GO:0005737">
    <property type="term" value="C:cytoplasm"/>
    <property type="evidence" value="ECO:0007669"/>
    <property type="project" value="UniProtKB-SubCell"/>
</dbReference>
<dbReference type="InterPro" id="IPR029055">
    <property type="entry name" value="Ntn_hydrolases_N"/>
</dbReference>
<keyword evidence="9" id="KW-0315">Glutamine amidotransferase</keyword>
<dbReference type="EMBL" id="JBHUDB010000010">
    <property type="protein sequence ID" value="MFD1571301.1"/>
    <property type="molecule type" value="Genomic_DNA"/>
</dbReference>
<dbReference type="PANTHER" id="PTHR10937">
    <property type="entry name" value="GLUCOSAMINE--FRUCTOSE-6-PHOSPHATE AMINOTRANSFERASE, ISOMERIZING"/>
    <property type="match status" value="1"/>
</dbReference>
<dbReference type="EC" id="2.6.1.16" evidence="3 11"/>
<dbReference type="Gene3D" id="3.40.50.10490">
    <property type="entry name" value="Glucose-6-phosphate isomerase like protein, domain 1"/>
    <property type="match status" value="2"/>
</dbReference>
<feature type="active site" description="Nucleophile; for GATase activity" evidence="11">
    <location>
        <position position="2"/>
    </location>
</feature>
<evidence type="ECO:0000256" key="9">
    <source>
        <dbReference type="ARBA" id="ARBA00022962"/>
    </source>
</evidence>
<dbReference type="PROSITE" id="PS51464">
    <property type="entry name" value="SIS"/>
    <property type="match status" value="2"/>
</dbReference>
<evidence type="ECO:0000256" key="3">
    <source>
        <dbReference type="ARBA" id="ARBA00012916"/>
    </source>
</evidence>
<evidence type="ECO:0000256" key="10">
    <source>
        <dbReference type="ARBA" id="ARBA00055466"/>
    </source>
</evidence>
<evidence type="ECO:0000259" key="12">
    <source>
        <dbReference type="PROSITE" id="PS51278"/>
    </source>
</evidence>
<dbReference type="InterPro" id="IPR017932">
    <property type="entry name" value="GATase_2_dom"/>
</dbReference>
<feature type="domain" description="SIS" evidence="13">
    <location>
        <begin position="284"/>
        <end position="422"/>
    </location>
</feature>
<dbReference type="InterPro" id="IPR046348">
    <property type="entry name" value="SIS_dom_sf"/>
</dbReference>
<dbReference type="InterPro" id="IPR005855">
    <property type="entry name" value="GFAT"/>
</dbReference>
<dbReference type="SUPFAM" id="SSF53697">
    <property type="entry name" value="SIS domain"/>
    <property type="match status" value="1"/>
</dbReference>
<dbReference type="InterPro" id="IPR035466">
    <property type="entry name" value="GlmS/AgaS_SIS"/>
</dbReference>
<dbReference type="CDD" id="cd00714">
    <property type="entry name" value="GFAT"/>
    <property type="match status" value="1"/>
</dbReference>
<reference evidence="14 15" key="1">
    <citation type="journal article" date="2019" name="Int. J. Syst. Evol. Microbiol.">
        <title>The Global Catalogue of Microorganisms (GCM) 10K type strain sequencing project: providing services to taxonomists for standard genome sequencing and annotation.</title>
        <authorList>
            <consortium name="The Broad Institute Genomics Platform"/>
            <consortium name="The Broad Institute Genome Sequencing Center for Infectious Disease"/>
            <person name="Wu L."/>
            <person name="Ma J."/>
        </authorList>
    </citation>
    <scope>NUCLEOTIDE SEQUENCE [LARGE SCALE GENOMIC DNA]</scope>
    <source>
        <strain evidence="14 15">CGMCC 1.12689</strain>
    </source>
</reference>
<organism evidence="14 15">
    <name type="scientific">Halorubrum laminariae</name>
    <dbReference type="NCBI Taxonomy" id="1433523"/>
    <lineage>
        <taxon>Archaea</taxon>
        <taxon>Methanobacteriati</taxon>
        <taxon>Methanobacteriota</taxon>
        <taxon>Stenosarchaea group</taxon>
        <taxon>Halobacteria</taxon>
        <taxon>Halobacteriales</taxon>
        <taxon>Haloferacaceae</taxon>
        <taxon>Halorubrum</taxon>
    </lineage>
</organism>
<keyword evidence="15" id="KW-1185">Reference proteome</keyword>
<sequence length="601" mass="63779">MCGIIGYIGAGNETLSVLMGGLNNLEYRGYDSAGIAVGGSSLSVVKRSGEIEALEAALNGHSIAGSLGIGHTRWSTHGPPTNANAHPHTSESGAVAVVHNGIIENYEALKQELQAEGVTFQSDTDTEVVPHLIERERTRGADPETAFRRAVAQLEGSYALAAVIAGTDAVFAVRNDSPLVLGIGQDGYFLGSDVPAFLEYTDQVVYLDDGEMVTLTQSQYSVTDLDGTPVDTTVETVDWDIEDTGKSGYEHYMLKEIHEQPTALRQTLSGRVNEQAGTVELEDLDGLAGREPAGVQLVACGTSYHAALYGARMLREQGIPATATIASEYALERPPVADQLVVGVTQSGETADTLSALRTAAQRGAETVAVTNVVGSTAARECDHALYIRAGPEIGVAATKTFSSQLVTLRLLTEHLTNGTTDGIHDRLATLRALPGALQEVLDETQAPAVAEEYVGADGYFFIGRGYNYPVSLEGALKFKEITYEHAEGFPAGELKHGTLALVTNETPVIATVTGNDEAARKTVGNVKEVEARDAPVIAVTDGQTDVARYADHVLEIPDSHPTTAPILANTQLQLFAYHMANELGRAIDKPRNLAKSVTVE</sequence>
<dbReference type="GO" id="GO:0005975">
    <property type="term" value="P:carbohydrate metabolic process"/>
    <property type="evidence" value="ECO:0007669"/>
    <property type="project" value="UniProtKB-UniRule"/>
</dbReference>
<evidence type="ECO:0000313" key="14">
    <source>
        <dbReference type="EMBL" id="MFD1571301.1"/>
    </source>
</evidence>
<evidence type="ECO:0000256" key="4">
    <source>
        <dbReference type="ARBA" id="ARBA00016090"/>
    </source>
</evidence>
<keyword evidence="8" id="KW-0677">Repeat</keyword>